<sequence>MRTLSGSSPPAPTSRRSSMSATMSMSSGHPVEPVHGTAIMPYQAYSAASAAPYPPRPGSPRSPTRGEPPPFYRHPPPTAGRSPTIAYRAPPMPGTPARAGASLHLPPPASPPTRRSPVRAPSPSIAGAGSGSLRLPAPASSSASPSVRRSSISLAEITTPYNREPKPQPPPGGSKNHRAQATPPPGRRLRQCTPPGPASVPASPRRHIHIVDLRQQVPV</sequence>
<organism evidence="2 3">
    <name type="scientific">Trametes coccinea (strain BRFM310)</name>
    <name type="common">Pycnoporus coccineus</name>
    <dbReference type="NCBI Taxonomy" id="1353009"/>
    <lineage>
        <taxon>Eukaryota</taxon>
        <taxon>Fungi</taxon>
        <taxon>Dikarya</taxon>
        <taxon>Basidiomycota</taxon>
        <taxon>Agaricomycotina</taxon>
        <taxon>Agaricomycetes</taxon>
        <taxon>Polyporales</taxon>
        <taxon>Polyporaceae</taxon>
        <taxon>Trametes</taxon>
    </lineage>
</organism>
<dbReference type="EMBL" id="KZ084086">
    <property type="protein sequence ID" value="OSD08449.1"/>
    <property type="molecule type" value="Genomic_DNA"/>
</dbReference>
<dbReference type="Proteomes" id="UP000193067">
    <property type="component" value="Unassembled WGS sequence"/>
</dbReference>
<evidence type="ECO:0000313" key="3">
    <source>
        <dbReference type="Proteomes" id="UP000193067"/>
    </source>
</evidence>
<dbReference type="AlphaFoldDB" id="A0A1Y2J4W0"/>
<proteinExistence type="predicted"/>
<feature type="compositionally biased region" description="Pro residues" evidence="1">
    <location>
        <begin position="52"/>
        <end position="78"/>
    </location>
</feature>
<name>A0A1Y2J4W0_TRAC3</name>
<feature type="compositionally biased region" description="Low complexity" evidence="1">
    <location>
        <begin position="1"/>
        <end position="28"/>
    </location>
</feature>
<reference evidence="2 3" key="1">
    <citation type="journal article" date="2015" name="Biotechnol. Biofuels">
        <title>Enhanced degradation of softwood versus hardwood by the white-rot fungus Pycnoporus coccineus.</title>
        <authorList>
            <person name="Couturier M."/>
            <person name="Navarro D."/>
            <person name="Chevret D."/>
            <person name="Henrissat B."/>
            <person name="Piumi F."/>
            <person name="Ruiz-Duenas F.J."/>
            <person name="Martinez A.T."/>
            <person name="Grigoriev I.V."/>
            <person name="Riley R."/>
            <person name="Lipzen A."/>
            <person name="Berrin J.G."/>
            <person name="Master E.R."/>
            <person name="Rosso M.N."/>
        </authorList>
    </citation>
    <scope>NUCLEOTIDE SEQUENCE [LARGE SCALE GENOMIC DNA]</scope>
    <source>
        <strain evidence="2 3">BRFM310</strain>
    </source>
</reference>
<feature type="compositionally biased region" description="Low complexity" evidence="1">
    <location>
        <begin position="112"/>
        <end position="154"/>
    </location>
</feature>
<protein>
    <submittedName>
        <fullName evidence="2">Uncharacterized protein</fullName>
    </submittedName>
</protein>
<evidence type="ECO:0000256" key="1">
    <source>
        <dbReference type="SAM" id="MobiDB-lite"/>
    </source>
</evidence>
<feature type="region of interest" description="Disordered" evidence="1">
    <location>
        <begin position="48"/>
        <end position="219"/>
    </location>
</feature>
<feature type="region of interest" description="Disordered" evidence="1">
    <location>
        <begin position="1"/>
        <end position="35"/>
    </location>
</feature>
<dbReference type="STRING" id="1353009.A0A1Y2J4W0"/>
<keyword evidence="3" id="KW-1185">Reference proteome</keyword>
<evidence type="ECO:0000313" key="2">
    <source>
        <dbReference type="EMBL" id="OSD08449.1"/>
    </source>
</evidence>
<accession>A0A1Y2J4W0</accession>
<gene>
    <name evidence="2" type="ORF">PYCCODRAFT_21588</name>
</gene>